<dbReference type="PANTHER" id="PTHR24292:SF100">
    <property type="entry name" value="CYTOCHROME P450 6A16, ISOFORM B-RELATED"/>
    <property type="match status" value="1"/>
</dbReference>
<evidence type="ECO:0000256" key="7">
    <source>
        <dbReference type="ARBA" id="ARBA00022723"/>
    </source>
</evidence>
<evidence type="ECO:0000256" key="12">
    <source>
        <dbReference type="ARBA" id="ARBA00023033"/>
    </source>
</evidence>
<evidence type="ECO:0000256" key="6">
    <source>
        <dbReference type="ARBA" id="ARBA00022617"/>
    </source>
</evidence>
<gene>
    <name evidence="17" type="ORF">AMK59_3255</name>
</gene>
<dbReference type="InterPro" id="IPR050476">
    <property type="entry name" value="Insect_CytP450_Detox"/>
</dbReference>
<protein>
    <submittedName>
        <fullName evidence="17">Cytochrome P450</fullName>
    </submittedName>
</protein>
<dbReference type="PRINTS" id="PR00465">
    <property type="entry name" value="EP450IV"/>
</dbReference>
<dbReference type="GO" id="GO:0020037">
    <property type="term" value="F:heme binding"/>
    <property type="evidence" value="ECO:0007669"/>
    <property type="project" value="InterPro"/>
</dbReference>
<evidence type="ECO:0000256" key="16">
    <source>
        <dbReference type="SAM" id="Phobius"/>
    </source>
</evidence>
<keyword evidence="10 15" id="KW-0560">Oxidoreductase</keyword>
<evidence type="ECO:0000256" key="3">
    <source>
        <dbReference type="ARBA" id="ARBA00004174"/>
    </source>
</evidence>
<accession>A0A0T6B4M7</accession>
<evidence type="ECO:0000256" key="4">
    <source>
        <dbReference type="ARBA" id="ARBA00004406"/>
    </source>
</evidence>
<dbReference type="InterPro" id="IPR017972">
    <property type="entry name" value="Cyt_P450_CS"/>
</dbReference>
<dbReference type="PRINTS" id="PR00385">
    <property type="entry name" value="P450"/>
</dbReference>
<feature type="transmembrane region" description="Helical" evidence="16">
    <location>
        <begin position="6"/>
        <end position="24"/>
    </location>
</feature>
<comment type="function">
    <text evidence="2">May be involved in the metabolism of insect hormones and in the breakdown of synthetic insecticides.</text>
</comment>
<keyword evidence="8" id="KW-0256">Endoplasmic reticulum</keyword>
<keyword evidence="9" id="KW-0492">Microsome</keyword>
<dbReference type="Proteomes" id="UP000051574">
    <property type="component" value="Unassembled WGS sequence"/>
</dbReference>
<sequence length="482" mass="55918">MWLINILLSFLISLLFAFLLYIKWKQKYWTRKKIPHIEAASIWGNMENPFRQKLGVKQIARDAYLEFKRRKVRHGGIYLFTKPAYIPVDPELIKNILSKDFAHFNGHGFPHNAKKDPLSAHLLNLDGDPWRNIRVKLSPVFTSGKMKTMFNTLLECGGPLLNHIDVLSERGNPLDIKEVMYLFTIDVIGSCAFGVECNSFKNPNAEFKKLGHHITTISPRNKVYNFMKFVAPPVGKIIHVRRLPLELEDFLINAIKRVLDYRKSEGVVRNDFMQLFLELEEKAKANNEECLTIQEIAAQSYVFFVGGFETSATTMAFLLHELAYHQEIQDKLREEIAETLRKHDGKLTYDGIMEMKYMDQVVNETLRMYPPLAFLNRICTKDYKLPNANVTIEEGTAILVSNLGIHWDPEYYPNPEKFDPDRFTEENKRTRPTFTFLPFGEGPRICIGQRFGLMQTKTGIALLLNHYKFLPCENGRYKLNLE</sequence>
<evidence type="ECO:0000256" key="9">
    <source>
        <dbReference type="ARBA" id="ARBA00022848"/>
    </source>
</evidence>
<dbReference type="OrthoDB" id="2789670at2759"/>
<dbReference type="SUPFAM" id="SSF48264">
    <property type="entry name" value="Cytochrome P450"/>
    <property type="match status" value="1"/>
</dbReference>
<keyword evidence="16" id="KW-0812">Transmembrane</keyword>
<dbReference type="GO" id="GO:0004497">
    <property type="term" value="F:monooxygenase activity"/>
    <property type="evidence" value="ECO:0007669"/>
    <property type="project" value="UniProtKB-KW"/>
</dbReference>
<organism evidence="17 18">
    <name type="scientific">Oryctes borbonicus</name>
    <dbReference type="NCBI Taxonomy" id="1629725"/>
    <lineage>
        <taxon>Eukaryota</taxon>
        <taxon>Metazoa</taxon>
        <taxon>Ecdysozoa</taxon>
        <taxon>Arthropoda</taxon>
        <taxon>Hexapoda</taxon>
        <taxon>Insecta</taxon>
        <taxon>Pterygota</taxon>
        <taxon>Neoptera</taxon>
        <taxon>Endopterygota</taxon>
        <taxon>Coleoptera</taxon>
        <taxon>Polyphaga</taxon>
        <taxon>Scarabaeiformia</taxon>
        <taxon>Scarabaeidae</taxon>
        <taxon>Dynastinae</taxon>
        <taxon>Oryctes</taxon>
    </lineage>
</organism>
<evidence type="ECO:0000256" key="2">
    <source>
        <dbReference type="ARBA" id="ARBA00003690"/>
    </source>
</evidence>
<evidence type="ECO:0000256" key="10">
    <source>
        <dbReference type="ARBA" id="ARBA00023002"/>
    </source>
</evidence>
<evidence type="ECO:0000256" key="8">
    <source>
        <dbReference type="ARBA" id="ARBA00022824"/>
    </source>
</evidence>
<comment type="cofactor">
    <cofactor evidence="1 14">
        <name>heme</name>
        <dbReference type="ChEBI" id="CHEBI:30413"/>
    </cofactor>
</comment>
<keyword evidence="16" id="KW-1133">Transmembrane helix</keyword>
<name>A0A0T6B4M7_9SCAR</name>
<dbReference type="PROSITE" id="PS00086">
    <property type="entry name" value="CYTOCHROME_P450"/>
    <property type="match status" value="1"/>
</dbReference>
<evidence type="ECO:0000256" key="13">
    <source>
        <dbReference type="ARBA" id="ARBA00023136"/>
    </source>
</evidence>
<evidence type="ECO:0000256" key="15">
    <source>
        <dbReference type="RuleBase" id="RU000461"/>
    </source>
</evidence>
<evidence type="ECO:0000256" key="11">
    <source>
        <dbReference type="ARBA" id="ARBA00023004"/>
    </source>
</evidence>
<proteinExistence type="inferred from homology"/>
<dbReference type="InterPro" id="IPR001128">
    <property type="entry name" value="Cyt_P450"/>
</dbReference>
<comment type="caution">
    <text evidence="17">The sequence shown here is derived from an EMBL/GenBank/DDBJ whole genome shotgun (WGS) entry which is preliminary data.</text>
</comment>
<keyword evidence="7 14" id="KW-0479">Metal-binding</keyword>
<comment type="subcellular location">
    <subcellularLocation>
        <location evidence="4">Endoplasmic reticulum membrane</location>
        <topology evidence="4">Peripheral membrane protein</topology>
    </subcellularLocation>
    <subcellularLocation>
        <location evidence="3">Microsome membrane</location>
        <topology evidence="3">Peripheral membrane protein</topology>
    </subcellularLocation>
</comment>
<dbReference type="GO" id="GO:0016705">
    <property type="term" value="F:oxidoreductase activity, acting on paired donors, with incorporation or reduction of molecular oxygen"/>
    <property type="evidence" value="ECO:0007669"/>
    <property type="project" value="InterPro"/>
</dbReference>
<dbReference type="EMBL" id="LJIG01009794">
    <property type="protein sequence ID" value="KRT82368.1"/>
    <property type="molecule type" value="Genomic_DNA"/>
</dbReference>
<dbReference type="PANTHER" id="PTHR24292">
    <property type="entry name" value="CYTOCHROME P450"/>
    <property type="match status" value="1"/>
</dbReference>
<reference evidence="17 18" key="1">
    <citation type="submission" date="2015-09" db="EMBL/GenBank/DDBJ databases">
        <title>Draft genome of the scarab beetle Oryctes borbonicus.</title>
        <authorList>
            <person name="Meyer J.M."/>
            <person name="Markov G.V."/>
            <person name="Baskaran P."/>
            <person name="Herrmann M."/>
            <person name="Sommer R.J."/>
            <person name="Roedelsperger C."/>
        </authorList>
    </citation>
    <scope>NUCLEOTIDE SEQUENCE [LARGE SCALE GENOMIC DNA]</scope>
    <source>
        <strain evidence="17">OB123</strain>
        <tissue evidence="17">Whole animal</tissue>
    </source>
</reference>
<keyword evidence="12 15" id="KW-0503">Monooxygenase</keyword>
<dbReference type="InterPro" id="IPR036396">
    <property type="entry name" value="Cyt_P450_sf"/>
</dbReference>
<dbReference type="InterPro" id="IPR002403">
    <property type="entry name" value="Cyt_P450_E_grp-IV"/>
</dbReference>
<evidence type="ECO:0000256" key="1">
    <source>
        <dbReference type="ARBA" id="ARBA00001971"/>
    </source>
</evidence>
<dbReference type="FunFam" id="1.10.630.10:FF:000042">
    <property type="entry name" value="Cytochrome P450"/>
    <property type="match status" value="1"/>
</dbReference>
<evidence type="ECO:0000313" key="17">
    <source>
        <dbReference type="EMBL" id="KRT82368.1"/>
    </source>
</evidence>
<dbReference type="Gene3D" id="1.10.630.10">
    <property type="entry name" value="Cytochrome P450"/>
    <property type="match status" value="1"/>
</dbReference>
<dbReference type="AlphaFoldDB" id="A0A0T6B4M7"/>
<comment type="similarity">
    <text evidence="5 15">Belongs to the cytochrome P450 family.</text>
</comment>
<evidence type="ECO:0000256" key="14">
    <source>
        <dbReference type="PIRSR" id="PIRSR602403-1"/>
    </source>
</evidence>
<dbReference type="CDD" id="cd11056">
    <property type="entry name" value="CYP6-like"/>
    <property type="match status" value="1"/>
</dbReference>
<evidence type="ECO:0000256" key="5">
    <source>
        <dbReference type="ARBA" id="ARBA00010617"/>
    </source>
</evidence>
<feature type="non-terminal residue" evidence="17">
    <location>
        <position position="482"/>
    </location>
</feature>
<feature type="binding site" description="axial binding residue" evidence="14">
    <location>
        <position position="446"/>
    </location>
    <ligand>
        <name>heme</name>
        <dbReference type="ChEBI" id="CHEBI:30413"/>
    </ligand>
    <ligandPart>
        <name>Fe</name>
        <dbReference type="ChEBI" id="CHEBI:18248"/>
    </ligandPart>
</feature>
<keyword evidence="6 14" id="KW-0349">Heme</keyword>
<keyword evidence="11 14" id="KW-0408">Iron</keyword>
<dbReference type="GO" id="GO:0005506">
    <property type="term" value="F:iron ion binding"/>
    <property type="evidence" value="ECO:0007669"/>
    <property type="project" value="InterPro"/>
</dbReference>
<keyword evidence="13 16" id="KW-0472">Membrane</keyword>
<evidence type="ECO:0000313" key="18">
    <source>
        <dbReference type="Proteomes" id="UP000051574"/>
    </source>
</evidence>
<keyword evidence="18" id="KW-1185">Reference proteome</keyword>
<dbReference type="Pfam" id="PF00067">
    <property type="entry name" value="p450"/>
    <property type="match status" value="1"/>
</dbReference>
<dbReference type="GO" id="GO:0005789">
    <property type="term" value="C:endoplasmic reticulum membrane"/>
    <property type="evidence" value="ECO:0007669"/>
    <property type="project" value="UniProtKB-SubCell"/>
</dbReference>